<organism evidence="1 2">
    <name type="scientific">Puccinia striiformis f. sp. tritici</name>
    <dbReference type="NCBI Taxonomy" id="168172"/>
    <lineage>
        <taxon>Eukaryota</taxon>
        <taxon>Fungi</taxon>
        <taxon>Dikarya</taxon>
        <taxon>Basidiomycota</taxon>
        <taxon>Pucciniomycotina</taxon>
        <taxon>Pucciniomycetes</taxon>
        <taxon>Pucciniales</taxon>
        <taxon>Pucciniaceae</taxon>
        <taxon>Puccinia</taxon>
    </lineage>
</organism>
<proteinExistence type="predicted"/>
<gene>
    <name evidence="1" type="ORF">MJO28_016288</name>
</gene>
<evidence type="ECO:0000313" key="2">
    <source>
        <dbReference type="Proteomes" id="UP001060170"/>
    </source>
</evidence>
<protein>
    <submittedName>
        <fullName evidence="1">Uncharacterized protein</fullName>
    </submittedName>
</protein>
<dbReference type="EMBL" id="CM045882">
    <property type="protein sequence ID" value="KAI7935417.1"/>
    <property type="molecule type" value="Genomic_DNA"/>
</dbReference>
<accession>A0ACC0DN03</accession>
<evidence type="ECO:0000313" key="1">
    <source>
        <dbReference type="EMBL" id="KAI7935417.1"/>
    </source>
</evidence>
<comment type="caution">
    <text evidence="1">The sequence shown here is derived from an EMBL/GenBank/DDBJ whole genome shotgun (WGS) entry which is preliminary data.</text>
</comment>
<reference evidence="1 2" key="3">
    <citation type="journal article" date="2022" name="Microbiol. Spectr.">
        <title>Folding features and dynamics of 3D genome architecture in plant fungal pathogens.</title>
        <authorList>
            <person name="Xia C."/>
        </authorList>
    </citation>
    <scope>NUCLEOTIDE SEQUENCE [LARGE SCALE GENOMIC DNA]</scope>
    <source>
        <strain evidence="1 2">93-210</strain>
    </source>
</reference>
<reference evidence="2" key="1">
    <citation type="journal article" date="2018" name="BMC Genomics">
        <title>Genomic insights into host adaptation between the wheat stripe rust pathogen (Puccinia striiformis f. sp. tritici) and the barley stripe rust pathogen (Puccinia striiformis f. sp. hordei).</title>
        <authorList>
            <person name="Xia C."/>
            <person name="Wang M."/>
            <person name="Yin C."/>
            <person name="Cornejo O.E."/>
            <person name="Hulbert S.H."/>
            <person name="Chen X."/>
        </authorList>
    </citation>
    <scope>NUCLEOTIDE SEQUENCE [LARGE SCALE GENOMIC DNA]</scope>
    <source>
        <strain evidence="2">93-210</strain>
    </source>
</reference>
<dbReference type="Proteomes" id="UP001060170">
    <property type="component" value="Chromosome 18"/>
</dbReference>
<sequence>MILRVHVHGLFGFLALVSGGATGNAVTPTIRFNHELPPFEVIYKQPSRQSPPAGRLFYLKSSNHGIAGIRVFITFIEQIS</sequence>
<reference evidence="2" key="2">
    <citation type="journal article" date="2018" name="Mol. Plant Microbe Interact.">
        <title>Genome sequence resources for the wheat stripe rust pathogen (Puccinia striiformis f. sp. tritici) and the barley stripe rust pathogen (Puccinia striiformis f. sp. hordei).</title>
        <authorList>
            <person name="Xia C."/>
            <person name="Wang M."/>
            <person name="Yin C."/>
            <person name="Cornejo O.E."/>
            <person name="Hulbert S.H."/>
            <person name="Chen X."/>
        </authorList>
    </citation>
    <scope>NUCLEOTIDE SEQUENCE [LARGE SCALE GENOMIC DNA]</scope>
    <source>
        <strain evidence="2">93-210</strain>
    </source>
</reference>
<keyword evidence="2" id="KW-1185">Reference proteome</keyword>
<name>A0ACC0DN03_9BASI</name>